<dbReference type="Gene3D" id="1.10.10.1250">
    <property type="entry name" value="RNA polymerase, subunit delta, N-terminal domain"/>
    <property type="match status" value="1"/>
</dbReference>
<evidence type="ECO:0000313" key="10">
    <source>
        <dbReference type="Proteomes" id="UP000198642"/>
    </source>
</evidence>
<protein>
    <recommendedName>
        <fullName evidence="6">Probable DNA-directed RNA polymerase subunit delta</fullName>
    </recommendedName>
    <alternativeName>
        <fullName evidence="6">RNAP delta factor</fullName>
    </alternativeName>
</protein>
<comment type="function">
    <text evidence="6">Participates in both the initiation and recycling phases of transcription. In the presence of the delta subunit, RNAP displays an increased specificity of transcription, a decreased affinity for nucleic acids, and an increased efficiency of RNA synthesis because of enhanced recycling.</text>
</comment>
<evidence type="ECO:0000256" key="4">
    <source>
        <dbReference type="ARBA" id="ARBA00022695"/>
    </source>
</evidence>
<keyword evidence="5 6" id="KW-0804">Transcription</keyword>
<feature type="compositionally biased region" description="Basic residues" evidence="7">
    <location>
        <begin position="95"/>
        <end position="104"/>
    </location>
</feature>
<dbReference type="PROSITE" id="PS51913">
    <property type="entry name" value="HTH_HARE"/>
    <property type="match status" value="1"/>
</dbReference>
<name>A0A1I0ZPR8_9BACI</name>
<keyword evidence="3 6" id="KW-0808">Transferase</keyword>
<dbReference type="STRING" id="237679.SAMN04488072_11221"/>
<evidence type="ECO:0000259" key="8">
    <source>
        <dbReference type="PROSITE" id="PS51913"/>
    </source>
</evidence>
<dbReference type="InterPro" id="IPR038087">
    <property type="entry name" value="RNAP_delta_N_dom_sf"/>
</dbReference>
<evidence type="ECO:0000256" key="6">
    <source>
        <dbReference type="HAMAP-Rule" id="MF_00357"/>
    </source>
</evidence>
<comment type="subunit">
    <text evidence="6">RNAP is composed of a core of 2 alpha, a beta and a beta' subunits. The core is associated with a delta subunit and one of several sigma factors.</text>
</comment>
<accession>A0A1I0ZPR8</accession>
<dbReference type="EMBL" id="FOJW01000012">
    <property type="protein sequence ID" value="SFB26133.1"/>
    <property type="molecule type" value="Genomic_DNA"/>
</dbReference>
<dbReference type="GO" id="GO:0003899">
    <property type="term" value="F:DNA-directed RNA polymerase activity"/>
    <property type="evidence" value="ECO:0007669"/>
    <property type="project" value="UniProtKB-UniRule"/>
</dbReference>
<evidence type="ECO:0000256" key="5">
    <source>
        <dbReference type="ARBA" id="ARBA00023163"/>
    </source>
</evidence>
<comment type="similarity">
    <text evidence="1 6">Belongs to the RpoE family.</text>
</comment>
<dbReference type="InterPro" id="IPR029757">
    <property type="entry name" value="RpoE"/>
</dbReference>
<evidence type="ECO:0000256" key="3">
    <source>
        <dbReference type="ARBA" id="ARBA00022679"/>
    </source>
</evidence>
<feature type="region of interest" description="Disordered" evidence="7">
    <location>
        <begin position="93"/>
        <end position="178"/>
    </location>
</feature>
<keyword evidence="10" id="KW-1185">Reference proteome</keyword>
<sequence>MSLKNYSREELEVKSMVELANERLWDEKKAMDFNELYDQIAEFKGFTEEQKQEYIAQFYTDLTLDGRFLTVSSGVWGLKRWYPVEQMDEIVSTAPKKKKAKKKKKEEVPREEPEEGNLDVADDNVEILTGTFDDEVLGEDELDENDEFDDEFDEVDDFDDDEDDNEDDDDSNEDEDNR</sequence>
<dbReference type="OrthoDB" id="401223at2"/>
<dbReference type="InterPro" id="IPR007759">
    <property type="entry name" value="Asxl_HARE-HTH"/>
</dbReference>
<gene>
    <name evidence="6" type="primary">rpoE</name>
    <name evidence="9" type="ORF">SAMN04488072_11221</name>
</gene>
<keyword evidence="4 6" id="KW-0548">Nucleotidyltransferase</keyword>
<feature type="domain" description="HTH HARE-type" evidence="8">
    <location>
        <begin position="14"/>
        <end position="81"/>
    </location>
</feature>
<dbReference type="GO" id="GO:0006351">
    <property type="term" value="P:DNA-templated transcription"/>
    <property type="evidence" value="ECO:0007669"/>
    <property type="project" value="InterPro"/>
</dbReference>
<evidence type="ECO:0000256" key="7">
    <source>
        <dbReference type="SAM" id="MobiDB-lite"/>
    </source>
</evidence>
<reference evidence="9 10" key="1">
    <citation type="submission" date="2016-10" db="EMBL/GenBank/DDBJ databases">
        <authorList>
            <person name="de Groot N.N."/>
        </authorList>
    </citation>
    <scope>NUCLEOTIDE SEQUENCE [LARGE SCALE GENOMIC DNA]</scope>
    <source>
        <strain evidence="9 10">CGMCC 1.3702</strain>
    </source>
</reference>
<feature type="compositionally biased region" description="Acidic residues" evidence="7">
    <location>
        <begin position="112"/>
        <end position="125"/>
    </location>
</feature>
<evidence type="ECO:0000256" key="2">
    <source>
        <dbReference type="ARBA" id="ARBA00022478"/>
    </source>
</evidence>
<organism evidence="9 10">
    <name type="scientific">Lentibacillus halodurans</name>
    <dbReference type="NCBI Taxonomy" id="237679"/>
    <lineage>
        <taxon>Bacteria</taxon>
        <taxon>Bacillati</taxon>
        <taxon>Bacillota</taxon>
        <taxon>Bacilli</taxon>
        <taxon>Bacillales</taxon>
        <taxon>Bacillaceae</taxon>
        <taxon>Lentibacillus</taxon>
    </lineage>
</organism>
<feature type="compositionally biased region" description="Acidic residues" evidence="7">
    <location>
        <begin position="132"/>
        <end position="178"/>
    </location>
</feature>
<dbReference type="HAMAP" id="MF_00357">
    <property type="entry name" value="RNApol_bact_RpoE"/>
    <property type="match status" value="1"/>
</dbReference>
<dbReference type="Pfam" id="PF05066">
    <property type="entry name" value="HARE-HTH"/>
    <property type="match status" value="1"/>
</dbReference>
<dbReference type="AlphaFoldDB" id="A0A1I0ZPR8"/>
<proteinExistence type="inferred from homology"/>
<dbReference type="NCBIfam" id="TIGR04567">
    <property type="entry name" value="RNAP_delt_lowGC"/>
    <property type="match status" value="1"/>
</dbReference>
<dbReference type="GO" id="GO:0000428">
    <property type="term" value="C:DNA-directed RNA polymerase complex"/>
    <property type="evidence" value="ECO:0007669"/>
    <property type="project" value="UniProtKB-KW"/>
</dbReference>
<keyword evidence="2 6" id="KW-0240">DNA-directed RNA polymerase</keyword>
<dbReference type="Proteomes" id="UP000198642">
    <property type="component" value="Unassembled WGS sequence"/>
</dbReference>
<evidence type="ECO:0000313" key="9">
    <source>
        <dbReference type="EMBL" id="SFB26133.1"/>
    </source>
</evidence>
<dbReference type="GO" id="GO:0006355">
    <property type="term" value="P:regulation of DNA-templated transcription"/>
    <property type="evidence" value="ECO:0007669"/>
    <property type="project" value="UniProtKB-UniRule"/>
</dbReference>
<evidence type="ECO:0000256" key="1">
    <source>
        <dbReference type="ARBA" id="ARBA00009828"/>
    </source>
</evidence>